<dbReference type="AlphaFoldDB" id="X1J9L6"/>
<accession>X1J9L6</accession>
<evidence type="ECO:0000313" key="2">
    <source>
        <dbReference type="EMBL" id="GAH75049.1"/>
    </source>
</evidence>
<reference evidence="2" key="1">
    <citation type="journal article" date="2014" name="Front. Microbiol.">
        <title>High frequency of phylogenetically diverse reductive dehalogenase-homologous genes in deep subseafloor sedimentary metagenomes.</title>
        <authorList>
            <person name="Kawai M."/>
            <person name="Futagami T."/>
            <person name="Toyoda A."/>
            <person name="Takaki Y."/>
            <person name="Nishi S."/>
            <person name="Hori S."/>
            <person name="Arai W."/>
            <person name="Tsubouchi T."/>
            <person name="Morono Y."/>
            <person name="Uchiyama I."/>
            <person name="Ito T."/>
            <person name="Fujiyama A."/>
            <person name="Inagaki F."/>
            <person name="Takami H."/>
        </authorList>
    </citation>
    <scope>NUCLEOTIDE SEQUENCE</scope>
    <source>
        <strain evidence="2">Expedition CK06-06</strain>
    </source>
</reference>
<gene>
    <name evidence="2" type="ORF">S03H2_44086</name>
</gene>
<dbReference type="EMBL" id="BARU01027540">
    <property type="protein sequence ID" value="GAH75049.1"/>
    <property type="molecule type" value="Genomic_DNA"/>
</dbReference>
<feature type="compositionally biased region" description="Basic residues" evidence="1">
    <location>
        <begin position="18"/>
        <end position="34"/>
    </location>
</feature>
<protein>
    <submittedName>
        <fullName evidence="2">Uncharacterized protein</fullName>
    </submittedName>
</protein>
<feature type="non-terminal residue" evidence="2">
    <location>
        <position position="1"/>
    </location>
</feature>
<organism evidence="2">
    <name type="scientific">marine sediment metagenome</name>
    <dbReference type="NCBI Taxonomy" id="412755"/>
    <lineage>
        <taxon>unclassified sequences</taxon>
        <taxon>metagenomes</taxon>
        <taxon>ecological metagenomes</taxon>
    </lineage>
</organism>
<name>X1J9L6_9ZZZZ</name>
<comment type="caution">
    <text evidence="2">The sequence shown here is derived from an EMBL/GenBank/DDBJ whole genome shotgun (WGS) entry which is preliminary data.</text>
</comment>
<proteinExistence type="predicted"/>
<feature type="compositionally biased region" description="Basic residues" evidence="1">
    <location>
        <begin position="1"/>
        <end position="11"/>
    </location>
</feature>
<feature type="region of interest" description="Disordered" evidence="1">
    <location>
        <begin position="1"/>
        <end position="34"/>
    </location>
</feature>
<evidence type="ECO:0000256" key="1">
    <source>
        <dbReference type="SAM" id="MobiDB-lite"/>
    </source>
</evidence>
<sequence length="34" mass="3820">VEPEKKAKKTSTKAVKNSAKKKQPKKRKATAKPR</sequence>